<evidence type="ECO:0000313" key="3">
    <source>
        <dbReference type="Proteomes" id="UP001550044"/>
    </source>
</evidence>
<dbReference type="EMBL" id="JBEXIP010000006">
    <property type="protein sequence ID" value="MET8433279.1"/>
    <property type="molecule type" value="Genomic_DNA"/>
</dbReference>
<dbReference type="Pfam" id="PF18029">
    <property type="entry name" value="Glyoxalase_6"/>
    <property type="match status" value="1"/>
</dbReference>
<accession>A0ABV2U739</accession>
<organism evidence="2 3">
    <name type="scientific">Streptomyces sp. 900116325</name>
    <dbReference type="NCBI Taxonomy" id="3154295"/>
    <lineage>
        <taxon>Bacteria</taxon>
        <taxon>Bacillati</taxon>
        <taxon>Actinomycetota</taxon>
        <taxon>Actinomycetes</taxon>
        <taxon>Kitasatosporales</taxon>
        <taxon>Streptomycetaceae</taxon>
        <taxon>Streptomyces</taxon>
    </lineage>
</organism>
<evidence type="ECO:0000313" key="2">
    <source>
        <dbReference type="EMBL" id="MET8433279.1"/>
    </source>
</evidence>
<dbReference type="PANTHER" id="PTHR35908:SF1">
    <property type="entry name" value="CONSERVED PROTEIN"/>
    <property type="match status" value="1"/>
</dbReference>
<proteinExistence type="predicted"/>
<name>A0ABV2U739_9ACTN</name>
<dbReference type="InterPro" id="IPR029068">
    <property type="entry name" value="Glyas_Bleomycin-R_OHBP_Dase"/>
</dbReference>
<evidence type="ECO:0000259" key="1">
    <source>
        <dbReference type="Pfam" id="PF18029"/>
    </source>
</evidence>
<dbReference type="PANTHER" id="PTHR35908">
    <property type="entry name" value="HYPOTHETICAL FUSION PROTEIN"/>
    <property type="match status" value="1"/>
</dbReference>
<dbReference type="Gene3D" id="3.10.180.10">
    <property type="entry name" value="2,3-Dihydroxybiphenyl 1,2-Dioxygenase, domain 1"/>
    <property type="match status" value="1"/>
</dbReference>
<keyword evidence="3" id="KW-1185">Reference proteome</keyword>
<protein>
    <submittedName>
        <fullName evidence="2">VOC family protein</fullName>
    </submittedName>
</protein>
<feature type="domain" description="Glyoxalase-like" evidence="1">
    <location>
        <begin position="7"/>
        <end position="145"/>
    </location>
</feature>
<sequence>MSTRWTVTLDCAHPARLAEFWALALGYVPKPPPAGFGSWEEWLAHHGIPEEEWDDGAYLSDPDGVGPTLSFLKVPEPKVAKNRVHLDVQAGGGRETPWETRWPRVTETVTRLTAAGATVVREYEMDGRPDHVEMADPEGNEFCVV</sequence>
<dbReference type="Proteomes" id="UP001550044">
    <property type="component" value="Unassembled WGS sequence"/>
</dbReference>
<dbReference type="SUPFAM" id="SSF54593">
    <property type="entry name" value="Glyoxalase/Bleomycin resistance protein/Dihydroxybiphenyl dioxygenase"/>
    <property type="match status" value="1"/>
</dbReference>
<gene>
    <name evidence="2" type="ORF">ABZV61_10810</name>
</gene>
<reference evidence="2 3" key="1">
    <citation type="submission" date="2024-06" db="EMBL/GenBank/DDBJ databases">
        <title>The Natural Products Discovery Center: Release of the First 8490 Sequenced Strains for Exploring Actinobacteria Biosynthetic Diversity.</title>
        <authorList>
            <person name="Kalkreuter E."/>
            <person name="Kautsar S.A."/>
            <person name="Yang D."/>
            <person name="Bader C.D."/>
            <person name="Teijaro C.N."/>
            <person name="Fluegel L."/>
            <person name="Davis C.M."/>
            <person name="Simpson J.R."/>
            <person name="Lauterbach L."/>
            <person name="Steele A.D."/>
            <person name="Gui C."/>
            <person name="Meng S."/>
            <person name="Li G."/>
            <person name="Viehrig K."/>
            <person name="Ye F."/>
            <person name="Su P."/>
            <person name="Kiefer A.F."/>
            <person name="Nichols A."/>
            <person name="Cepeda A.J."/>
            <person name="Yan W."/>
            <person name="Fan B."/>
            <person name="Jiang Y."/>
            <person name="Adhikari A."/>
            <person name="Zheng C.-J."/>
            <person name="Schuster L."/>
            <person name="Cowan T.M."/>
            <person name="Smanski M.J."/>
            <person name="Chevrette M.G."/>
            <person name="De Carvalho L.P.S."/>
            <person name="Shen B."/>
        </authorList>
    </citation>
    <scope>NUCLEOTIDE SEQUENCE [LARGE SCALE GENOMIC DNA]</scope>
    <source>
        <strain evidence="2 3">NPDC005137</strain>
    </source>
</reference>
<dbReference type="InterPro" id="IPR041581">
    <property type="entry name" value="Glyoxalase_6"/>
</dbReference>
<dbReference type="RefSeq" id="WP_356496243.1">
    <property type="nucleotide sequence ID" value="NZ_JBEXEF010000014.1"/>
</dbReference>
<comment type="caution">
    <text evidence="2">The sequence shown here is derived from an EMBL/GenBank/DDBJ whole genome shotgun (WGS) entry which is preliminary data.</text>
</comment>